<sequence length="304" mass="32902">MSDVPELVELSAAGLTLTFDGGHGVDPKDDVLLISEDGVEGWYDSPDDKTVMSERGQGDGAHDIWQSDFLYSARVVTMHFTVGAHDRIGVVRLLNDVRRVCAHRRVRFRLKDATHDCYVTGRASWKSNGGYGKDGWLGDNTLTVTCERPEILSSVESVCQLDPLHASMVGGGLRYGEALDSPKGLQYPLAYGLKVDRNVSNVAILYNGGTSRAYPTFEVVGPMPDGVRLDFPGTGQSIVCSQPVYGVPLVLDCRSRTATVGGLDVSRTLSARGFPQIPPLGSLNVVLSSFGNGFVNCRVRDTFM</sequence>
<organism evidence="1 2">
    <name type="scientific">Bifidobacterium dentium JCVIHMP022</name>
    <dbReference type="NCBI Taxonomy" id="553191"/>
    <lineage>
        <taxon>Bacteria</taxon>
        <taxon>Bacillati</taxon>
        <taxon>Actinomycetota</taxon>
        <taxon>Actinomycetes</taxon>
        <taxon>Bifidobacteriales</taxon>
        <taxon>Bifidobacteriaceae</taxon>
        <taxon>Bifidobacterium</taxon>
    </lineage>
</organism>
<evidence type="ECO:0000313" key="1">
    <source>
        <dbReference type="EMBL" id="EFO78166.1"/>
    </source>
</evidence>
<proteinExistence type="predicted"/>
<dbReference type="RefSeq" id="WP_003842204.1">
    <property type="nucleotide sequence ID" value="NZ_AEHJ01000011.1"/>
</dbReference>
<protein>
    <recommendedName>
        <fullName evidence="3">Tail fiber protein</fullName>
    </recommendedName>
</protein>
<dbReference type="AlphaFoldDB" id="A0AB72Z1X7"/>
<evidence type="ECO:0000313" key="2">
    <source>
        <dbReference type="Proteomes" id="UP000003457"/>
    </source>
</evidence>
<name>A0AB72Z1X7_9BIFI</name>
<dbReference type="EMBL" id="AEHJ01000011">
    <property type="protein sequence ID" value="EFO78166.1"/>
    <property type="molecule type" value="Genomic_DNA"/>
</dbReference>
<accession>A0AB72Z1X7</accession>
<evidence type="ECO:0008006" key="3">
    <source>
        <dbReference type="Google" id="ProtNLM"/>
    </source>
</evidence>
<gene>
    <name evidence="1" type="ORF">HMPREF9003_0229</name>
</gene>
<comment type="caution">
    <text evidence="1">The sequence shown here is derived from an EMBL/GenBank/DDBJ whole genome shotgun (WGS) entry which is preliminary data.</text>
</comment>
<dbReference type="Proteomes" id="UP000003457">
    <property type="component" value="Unassembled WGS sequence"/>
</dbReference>
<reference evidence="1 2" key="1">
    <citation type="submission" date="2010-10" db="EMBL/GenBank/DDBJ databases">
        <authorList>
            <person name="Durkin A.S."/>
            <person name="Madupu R."/>
            <person name="Torralba M."/>
            <person name="Gillis M."/>
            <person name="Methe B."/>
            <person name="Sutton G."/>
            <person name="Nelson K.E."/>
        </authorList>
    </citation>
    <scope>NUCLEOTIDE SEQUENCE [LARGE SCALE GENOMIC DNA]</scope>
    <source>
        <strain evidence="1 2">JCVIHMP022</strain>
    </source>
</reference>